<dbReference type="Proteomes" id="UP000501346">
    <property type="component" value="Chromosome ScV"/>
</dbReference>
<sequence length="512" mass="56661">MSMTICSNTPGAYPEIGAYNEVDKQLESSGFSSDSSLILNKPEVRQYWSSVSSHISRSDDVFTNDKEKISSSIGEDAMDIDASPSLIEKYNSFPTRKILPEQDEFENDVEDDASSSLKEKSQGSCEIEIASEISSEILNGTSADGNSEFHDFAEPPPSQNESVALSFSQSNDLDFLNNPSGSGSSNDINRSTSSISLPRHVSLDFNVYNSLCLTNEVTASESHNVAKFHLGKENKKSLLPRWKTIEMYGEVVKKTQDIYSNFQYAQYILRVGLDTEKLHELVKELEDESNSFTVDSLKEYLVNDAKVILKKLSAVGYPDAQYLLGDAYSSGVFGKIKNRRAFLLFSAAAKRLHIESVYRTAICYECGLGVTRNAPRAVNFLTFAATKNHPAAMYKLGVYSYHGLMGLPDDILTKMDGYRWLRRATSMASSFVCGAPFELANIYMTGYKDLIISDPDYAMALYEKAAALGHTESARILEDARRSGGFVSRGHPPSAQKYHKTSHEAVAAKKLI</sequence>
<feature type="compositionally biased region" description="Acidic residues" evidence="2">
    <location>
        <begin position="101"/>
        <end position="113"/>
    </location>
</feature>
<gene>
    <name evidence="3" type="primary">SHC1_1</name>
    <name evidence="3" type="ORF">GRS66_001435</name>
</gene>
<dbReference type="EMBL" id="CP048986">
    <property type="protein sequence ID" value="QID79192.1"/>
    <property type="molecule type" value="Genomic_DNA"/>
</dbReference>
<protein>
    <submittedName>
        <fullName evidence="3">Sporulation-specific csd4-like protein</fullName>
    </submittedName>
</protein>
<organism evidence="3 4">
    <name type="scientific">Saccharomyces pastorianus</name>
    <name type="common">Lager yeast</name>
    <name type="synonym">Saccharomyces cerevisiae x Saccharomyces eubayanus</name>
    <dbReference type="NCBI Taxonomy" id="27292"/>
    <lineage>
        <taxon>Eukaryota</taxon>
        <taxon>Fungi</taxon>
        <taxon>Dikarya</taxon>
        <taxon>Ascomycota</taxon>
        <taxon>Saccharomycotina</taxon>
        <taxon>Saccharomycetes</taxon>
        <taxon>Saccharomycetales</taxon>
        <taxon>Saccharomycetaceae</taxon>
        <taxon>Saccharomyces</taxon>
    </lineage>
</organism>
<evidence type="ECO:0000313" key="3">
    <source>
        <dbReference type="EMBL" id="QID79192.1"/>
    </source>
</evidence>
<reference evidence="3 4" key="1">
    <citation type="journal article" date="2019" name="BMC Genomics">
        <title>Chromosome level assembly and comparative genome analysis confirm lager-brewing yeasts originated from a single hybridization.</title>
        <authorList>
            <person name="Salazar A.N."/>
            <person name="Gorter de Vries A.R."/>
            <person name="van den Broek M."/>
            <person name="Brouwers N."/>
            <person name="de la Torre Cortes P."/>
            <person name="Kuijpers N.G.A."/>
            <person name="Daran J.G."/>
            <person name="Abeel T."/>
        </authorList>
    </citation>
    <scope>NUCLEOTIDE SEQUENCE [LARGE SCALE GENOMIC DNA]</scope>
    <source>
        <strain evidence="3 4">CBS 1483</strain>
    </source>
</reference>
<evidence type="ECO:0000313" key="4">
    <source>
        <dbReference type="Proteomes" id="UP000501346"/>
    </source>
</evidence>
<dbReference type="InterPro" id="IPR006597">
    <property type="entry name" value="Sel1-like"/>
</dbReference>
<keyword evidence="1" id="KW-0677">Repeat</keyword>
<feature type="region of interest" description="Disordered" evidence="2">
    <location>
        <begin position="101"/>
        <end position="122"/>
    </location>
</feature>
<proteinExistence type="predicted"/>
<dbReference type="AlphaFoldDB" id="A0A6C1DQ89"/>
<dbReference type="InterPro" id="IPR011990">
    <property type="entry name" value="TPR-like_helical_dom_sf"/>
</dbReference>
<dbReference type="Pfam" id="PF08238">
    <property type="entry name" value="Sel1"/>
    <property type="match status" value="4"/>
</dbReference>
<feature type="region of interest" description="Disordered" evidence="2">
    <location>
        <begin position="144"/>
        <end position="165"/>
    </location>
</feature>
<dbReference type="SUPFAM" id="SSF81901">
    <property type="entry name" value="HCP-like"/>
    <property type="match status" value="1"/>
</dbReference>
<dbReference type="PANTHER" id="PTHR46430:SF1">
    <property type="entry name" value="CHITIN SYNTHASE REGULATOR SKT5-RELATED"/>
    <property type="match status" value="1"/>
</dbReference>
<dbReference type="OrthoDB" id="272077at2759"/>
<dbReference type="InterPro" id="IPR051726">
    <property type="entry name" value="Chitin_Synth_Reg"/>
</dbReference>
<evidence type="ECO:0000256" key="1">
    <source>
        <dbReference type="ARBA" id="ARBA00022737"/>
    </source>
</evidence>
<dbReference type="Gene3D" id="1.25.40.10">
    <property type="entry name" value="Tetratricopeptide repeat domain"/>
    <property type="match status" value="1"/>
</dbReference>
<evidence type="ECO:0000256" key="2">
    <source>
        <dbReference type="SAM" id="MobiDB-lite"/>
    </source>
</evidence>
<dbReference type="PANTHER" id="PTHR46430">
    <property type="entry name" value="PROTEIN SKT5-RELATED"/>
    <property type="match status" value="1"/>
</dbReference>
<keyword evidence="4" id="KW-1185">Reference proteome</keyword>
<dbReference type="SMART" id="SM00671">
    <property type="entry name" value="SEL1"/>
    <property type="match status" value="4"/>
</dbReference>
<name>A0A6C1DQ89_SACPS</name>
<accession>A0A6C1DQ89</accession>